<comment type="caution">
    <text evidence="2">The sequence shown here is derived from an EMBL/GenBank/DDBJ whole genome shotgun (WGS) entry which is preliminary data.</text>
</comment>
<sequence>MLSEPEFELSISNSNRDKSHSEGSDRHLYGAVQAVLHSVQGERLGNVATNPPRSDELLAYPEKIPQRQGNSEIIQCMESTIIQASNQKDQGVPCQKQGGNQGRNVNPTNFPKKGRRKEKKIGGNYITQVTGSQKFKKMPWTMSSTWPEL</sequence>
<reference evidence="2" key="1">
    <citation type="submission" date="2021-03" db="EMBL/GenBank/DDBJ databases">
        <title>Draft genome sequence of rust myrtle Austropuccinia psidii MF-1, a brazilian biotype.</title>
        <authorList>
            <person name="Quecine M.C."/>
            <person name="Pachon D.M.R."/>
            <person name="Bonatelli M.L."/>
            <person name="Correr F.H."/>
            <person name="Franceschini L.M."/>
            <person name="Leite T.F."/>
            <person name="Margarido G.R.A."/>
            <person name="Almeida C.A."/>
            <person name="Ferrarezi J.A."/>
            <person name="Labate C.A."/>
        </authorList>
    </citation>
    <scope>NUCLEOTIDE SEQUENCE</scope>
    <source>
        <strain evidence="2">MF-1</strain>
    </source>
</reference>
<gene>
    <name evidence="2" type="ORF">O181_047031</name>
</gene>
<dbReference type="Proteomes" id="UP000765509">
    <property type="component" value="Unassembled WGS sequence"/>
</dbReference>
<keyword evidence="3" id="KW-1185">Reference proteome</keyword>
<feature type="compositionally biased region" description="Basic and acidic residues" evidence="1">
    <location>
        <begin position="15"/>
        <end position="28"/>
    </location>
</feature>
<evidence type="ECO:0000313" key="3">
    <source>
        <dbReference type="Proteomes" id="UP000765509"/>
    </source>
</evidence>
<name>A0A9Q3DN23_9BASI</name>
<proteinExistence type="predicted"/>
<accession>A0A9Q3DN23</accession>
<dbReference type="EMBL" id="AVOT02019622">
    <property type="protein sequence ID" value="MBW0507316.1"/>
    <property type="molecule type" value="Genomic_DNA"/>
</dbReference>
<feature type="region of interest" description="Disordered" evidence="1">
    <location>
        <begin position="87"/>
        <end position="118"/>
    </location>
</feature>
<protein>
    <submittedName>
        <fullName evidence="2">Uncharacterized protein</fullName>
    </submittedName>
</protein>
<dbReference type="AlphaFoldDB" id="A0A9Q3DN23"/>
<evidence type="ECO:0000256" key="1">
    <source>
        <dbReference type="SAM" id="MobiDB-lite"/>
    </source>
</evidence>
<feature type="region of interest" description="Disordered" evidence="1">
    <location>
        <begin position="1"/>
        <end position="28"/>
    </location>
</feature>
<evidence type="ECO:0000313" key="2">
    <source>
        <dbReference type="EMBL" id="MBW0507316.1"/>
    </source>
</evidence>
<organism evidence="2 3">
    <name type="scientific">Austropuccinia psidii MF-1</name>
    <dbReference type="NCBI Taxonomy" id="1389203"/>
    <lineage>
        <taxon>Eukaryota</taxon>
        <taxon>Fungi</taxon>
        <taxon>Dikarya</taxon>
        <taxon>Basidiomycota</taxon>
        <taxon>Pucciniomycotina</taxon>
        <taxon>Pucciniomycetes</taxon>
        <taxon>Pucciniales</taxon>
        <taxon>Sphaerophragmiaceae</taxon>
        <taxon>Austropuccinia</taxon>
    </lineage>
</organism>